<comment type="caution">
    <text evidence="1">The sequence shown here is derived from an EMBL/GenBank/DDBJ whole genome shotgun (WGS) entry which is preliminary data.</text>
</comment>
<accession>A0ACB9BPS2</accession>
<proteinExistence type="predicted"/>
<sequence length="379" mass="42985">MDDLTCHTTKEFKILITTDRTNYQGQPSNQARLFQPGNNSVPSGSNNSNRRLTNASNNAPEIQESMIAKMYELVNAREQQTQANAKDIANMERQIAQMAEDQRKRDSGKLPRKVTEEDLVEKEGENKNEESKSDDSDQVKMDKEVQEEEQPSVVAGRGLLGTLPKKERDPGSLLITVTVGDVIIRNTLMDLGASVNVLPGYVYDKCKNEELEPAKTVGDFFYPIDFRVMEYESLEDAPALILGRPFLATAGAVMDWYDDKYLNNRPLMVPKEKDKGGNQGQGNGSDGEEILWEAKRHPLSTVDKIQLLDMLEMMELKHQQYEKDTRCTEEKVFQILDAQQQWISQVSDRMTQLTTLLGTLVHDFALEMKKMMPPEESEE</sequence>
<evidence type="ECO:0000313" key="2">
    <source>
        <dbReference type="Proteomes" id="UP001055811"/>
    </source>
</evidence>
<reference evidence="2" key="1">
    <citation type="journal article" date="2022" name="Mol. Ecol. Resour.">
        <title>The genomes of chicory, endive, great burdock and yacon provide insights into Asteraceae palaeo-polyploidization history and plant inulin production.</title>
        <authorList>
            <person name="Fan W."/>
            <person name="Wang S."/>
            <person name="Wang H."/>
            <person name="Wang A."/>
            <person name="Jiang F."/>
            <person name="Liu H."/>
            <person name="Zhao H."/>
            <person name="Xu D."/>
            <person name="Zhang Y."/>
        </authorList>
    </citation>
    <scope>NUCLEOTIDE SEQUENCE [LARGE SCALE GENOMIC DNA]</scope>
    <source>
        <strain evidence="2">cv. Punajuju</strain>
    </source>
</reference>
<name>A0ACB9BPS2_CICIN</name>
<dbReference type="EMBL" id="CM042014">
    <property type="protein sequence ID" value="KAI3723923.1"/>
    <property type="molecule type" value="Genomic_DNA"/>
</dbReference>
<protein>
    <submittedName>
        <fullName evidence="1">Uncharacterized protein</fullName>
    </submittedName>
</protein>
<organism evidence="1 2">
    <name type="scientific">Cichorium intybus</name>
    <name type="common">Chicory</name>
    <dbReference type="NCBI Taxonomy" id="13427"/>
    <lineage>
        <taxon>Eukaryota</taxon>
        <taxon>Viridiplantae</taxon>
        <taxon>Streptophyta</taxon>
        <taxon>Embryophyta</taxon>
        <taxon>Tracheophyta</taxon>
        <taxon>Spermatophyta</taxon>
        <taxon>Magnoliopsida</taxon>
        <taxon>eudicotyledons</taxon>
        <taxon>Gunneridae</taxon>
        <taxon>Pentapetalae</taxon>
        <taxon>asterids</taxon>
        <taxon>campanulids</taxon>
        <taxon>Asterales</taxon>
        <taxon>Asteraceae</taxon>
        <taxon>Cichorioideae</taxon>
        <taxon>Cichorieae</taxon>
        <taxon>Cichoriinae</taxon>
        <taxon>Cichorium</taxon>
    </lineage>
</organism>
<reference evidence="1 2" key="2">
    <citation type="journal article" date="2022" name="Mol. Ecol. Resour.">
        <title>The genomes of chicory, endive, great burdock and yacon provide insights into Asteraceae paleo-polyploidization history and plant inulin production.</title>
        <authorList>
            <person name="Fan W."/>
            <person name="Wang S."/>
            <person name="Wang H."/>
            <person name="Wang A."/>
            <person name="Jiang F."/>
            <person name="Liu H."/>
            <person name="Zhao H."/>
            <person name="Xu D."/>
            <person name="Zhang Y."/>
        </authorList>
    </citation>
    <scope>NUCLEOTIDE SEQUENCE [LARGE SCALE GENOMIC DNA]</scope>
    <source>
        <strain evidence="2">cv. Punajuju</strain>
        <tissue evidence="1">Leaves</tissue>
    </source>
</reference>
<evidence type="ECO:0000313" key="1">
    <source>
        <dbReference type="EMBL" id="KAI3723923.1"/>
    </source>
</evidence>
<gene>
    <name evidence="1" type="ORF">L2E82_35685</name>
</gene>
<dbReference type="Proteomes" id="UP001055811">
    <property type="component" value="Linkage Group LG06"/>
</dbReference>
<keyword evidence="2" id="KW-1185">Reference proteome</keyword>